<evidence type="ECO:0000256" key="4">
    <source>
        <dbReference type="ARBA" id="ARBA00022801"/>
    </source>
</evidence>
<keyword evidence="5" id="KW-0862">Zinc</keyword>
<keyword evidence="4" id="KW-0378">Hydrolase</keyword>
<feature type="domain" description="Peptidase M4" evidence="7">
    <location>
        <begin position="114"/>
        <end position="251"/>
    </location>
</feature>
<dbReference type="InterPro" id="IPR032475">
    <property type="entry name" value="Protealysin_N_PP"/>
</dbReference>
<dbReference type="CDD" id="cd09597">
    <property type="entry name" value="M4_TLP"/>
    <property type="match status" value="1"/>
</dbReference>
<dbReference type="InterPro" id="IPR013856">
    <property type="entry name" value="Peptidase_M4_domain"/>
</dbReference>
<dbReference type="Proteomes" id="UP001175261">
    <property type="component" value="Unassembled WGS sequence"/>
</dbReference>
<name>A0AA39GD89_SARSR</name>
<proteinExistence type="inferred from homology"/>
<dbReference type="Pfam" id="PF16485">
    <property type="entry name" value="PLN_propep"/>
    <property type="match status" value="1"/>
</dbReference>
<evidence type="ECO:0000256" key="3">
    <source>
        <dbReference type="ARBA" id="ARBA00022723"/>
    </source>
</evidence>
<protein>
    <submittedName>
        <fullName evidence="10">Uncharacterized protein</fullName>
    </submittedName>
</protein>
<dbReference type="PRINTS" id="PR00730">
    <property type="entry name" value="THERMOLYSIN"/>
</dbReference>
<organism evidence="10 11">
    <name type="scientific">Sarocladium strictum</name>
    <name type="common">Black bundle disease fungus</name>
    <name type="synonym">Acremonium strictum</name>
    <dbReference type="NCBI Taxonomy" id="5046"/>
    <lineage>
        <taxon>Eukaryota</taxon>
        <taxon>Fungi</taxon>
        <taxon>Dikarya</taxon>
        <taxon>Ascomycota</taxon>
        <taxon>Pezizomycotina</taxon>
        <taxon>Sordariomycetes</taxon>
        <taxon>Hypocreomycetidae</taxon>
        <taxon>Hypocreales</taxon>
        <taxon>Sarocladiaceae</taxon>
        <taxon>Sarocladium</taxon>
    </lineage>
</organism>
<feature type="domain" description="Peptidase M4 C-terminal" evidence="8">
    <location>
        <begin position="255"/>
        <end position="421"/>
    </location>
</feature>
<keyword evidence="11" id="KW-1185">Reference proteome</keyword>
<dbReference type="PANTHER" id="PTHR43579">
    <property type="match status" value="1"/>
</dbReference>
<evidence type="ECO:0000256" key="1">
    <source>
        <dbReference type="ARBA" id="ARBA00009388"/>
    </source>
</evidence>
<dbReference type="Gene3D" id="1.10.390.10">
    <property type="entry name" value="Neutral Protease Domain 2"/>
    <property type="match status" value="1"/>
</dbReference>
<evidence type="ECO:0000256" key="5">
    <source>
        <dbReference type="ARBA" id="ARBA00022833"/>
    </source>
</evidence>
<comment type="caution">
    <text evidence="10">The sequence shown here is derived from an EMBL/GenBank/DDBJ whole genome shotgun (WGS) entry which is preliminary data.</text>
</comment>
<dbReference type="InterPro" id="IPR027268">
    <property type="entry name" value="Peptidase_M4/M1_CTD_sf"/>
</dbReference>
<evidence type="ECO:0000256" key="2">
    <source>
        <dbReference type="ARBA" id="ARBA00022670"/>
    </source>
</evidence>
<dbReference type="Pfam" id="PF01447">
    <property type="entry name" value="Peptidase_M4"/>
    <property type="match status" value="1"/>
</dbReference>
<sequence length="427" mass="47524">MSCRCYIVPPHLLRAIADSSANSEAIRKAAQASIAARERVTTVRQQRLASLNRPRGYSRAAPVNFTPHHIVPEALLRHVAESENVDEATRSRAQRDLGFLQNVLERVRNSQQGLSSQQQTLFAHEEGRKDTPKDKPYRAVYTMHNSDNEAELPGKMVRAEGEPKVKDKAANEAFENIGTVLDFYREHFKWHSIDNENADVISTVHFGEAYENAFWDPEKLQMVFGDGDEFLNNFTGCIDVIGHELTHAITEHTSPLDYSGQPGALNEHVSDVFGIMIKQKVQNEDSDSADWLIGEDCILPGVKGTALRSMKAPGTAYDDPRFGKDPQVGNMAQYKTTFEDNGGVHIFSGIPNRAFYLAAKAFGGYSWEKAGQIWWKAMTSGRVPPKCTFQQFADVTVDMAEEEFSKEAADKVRKAWAQVGVSRGTGG</sequence>
<keyword evidence="2" id="KW-0645">Protease</keyword>
<evidence type="ECO:0000259" key="8">
    <source>
        <dbReference type="Pfam" id="PF02868"/>
    </source>
</evidence>
<gene>
    <name evidence="10" type="ORF">NLU13_7687</name>
</gene>
<dbReference type="AlphaFoldDB" id="A0AA39GD89"/>
<dbReference type="InterPro" id="IPR052759">
    <property type="entry name" value="Metalloprotease_M4"/>
</dbReference>
<evidence type="ECO:0000259" key="9">
    <source>
        <dbReference type="Pfam" id="PF16485"/>
    </source>
</evidence>
<dbReference type="InterPro" id="IPR023612">
    <property type="entry name" value="Peptidase_M4"/>
</dbReference>
<dbReference type="EMBL" id="JAPDFR010000007">
    <property type="protein sequence ID" value="KAK0385210.1"/>
    <property type="molecule type" value="Genomic_DNA"/>
</dbReference>
<dbReference type="PANTHER" id="PTHR43579:SF1">
    <property type="entry name" value="NEUTRAL METALLOPROTEINASE"/>
    <property type="match status" value="1"/>
</dbReference>
<evidence type="ECO:0000313" key="11">
    <source>
        <dbReference type="Proteomes" id="UP001175261"/>
    </source>
</evidence>
<comment type="similarity">
    <text evidence="1">Belongs to the peptidase M4 family.</text>
</comment>
<evidence type="ECO:0000256" key="6">
    <source>
        <dbReference type="ARBA" id="ARBA00023049"/>
    </source>
</evidence>
<dbReference type="SUPFAM" id="SSF55486">
    <property type="entry name" value="Metalloproteases ('zincins'), catalytic domain"/>
    <property type="match status" value="1"/>
</dbReference>
<dbReference type="Pfam" id="PF02868">
    <property type="entry name" value="Peptidase_M4_C"/>
    <property type="match status" value="1"/>
</dbReference>
<feature type="domain" description="Protealysin N-terminal propeptide" evidence="9">
    <location>
        <begin position="68"/>
        <end position="112"/>
    </location>
</feature>
<keyword evidence="3" id="KW-0479">Metal-binding</keyword>
<dbReference type="InterPro" id="IPR001570">
    <property type="entry name" value="Peptidase_M4_C_domain"/>
</dbReference>
<evidence type="ECO:0000259" key="7">
    <source>
        <dbReference type="Pfam" id="PF01447"/>
    </source>
</evidence>
<keyword evidence="6" id="KW-0482">Metalloprotease</keyword>
<dbReference type="GO" id="GO:0046872">
    <property type="term" value="F:metal ion binding"/>
    <property type="evidence" value="ECO:0007669"/>
    <property type="project" value="UniProtKB-KW"/>
</dbReference>
<reference evidence="10" key="1">
    <citation type="submission" date="2022-10" db="EMBL/GenBank/DDBJ databases">
        <title>Determination and structural analysis of whole genome sequence of Sarocladium strictum F4-1.</title>
        <authorList>
            <person name="Hu L."/>
            <person name="Jiang Y."/>
        </authorList>
    </citation>
    <scope>NUCLEOTIDE SEQUENCE</scope>
    <source>
        <strain evidence="10">F4-1</strain>
    </source>
</reference>
<dbReference type="GO" id="GO:0004222">
    <property type="term" value="F:metalloendopeptidase activity"/>
    <property type="evidence" value="ECO:0007669"/>
    <property type="project" value="InterPro"/>
</dbReference>
<dbReference type="Gene3D" id="3.10.170.10">
    <property type="match status" value="1"/>
</dbReference>
<dbReference type="GO" id="GO:0006508">
    <property type="term" value="P:proteolysis"/>
    <property type="evidence" value="ECO:0007669"/>
    <property type="project" value="UniProtKB-KW"/>
</dbReference>
<evidence type="ECO:0000313" key="10">
    <source>
        <dbReference type="EMBL" id="KAK0385210.1"/>
    </source>
</evidence>
<accession>A0AA39GD89</accession>